<protein>
    <recommendedName>
        <fullName evidence="4 10">Flagellar motor switch protein FliM</fullName>
    </recommendedName>
</protein>
<dbReference type="PANTHER" id="PTHR30034:SF6">
    <property type="entry name" value="YOP PROTEINS TRANSLOCATION PROTEIN Q"/>
    <property type="match status" value="1"/>
</dbReference>
<dbReference type="Pfam" id="PF02154">
    <property type="entry name" value="FliM"/>
    <property type="match status" value="1"/>
</dbReference>
<evidence type="ECO:0000313" key="12">
    <source>
        <dbReference type="EMBL" id="OGG05310.1"/>
    </source>
</evidence>
<dbReference type="GO" id="GO:0009425">
    <property type="term" value="C:bacterial-type flagellum basal body"/>
    <property type="evidence" value="ECO:0007669"/>
    <property type="project" value="UniProtKB-SubCell"/>
</dbReference>
<dbReference type="GO" id="GO:0005886">
    <property type="term" value="C:plasma membrane"/>
    <property type="evidence" value="ECO:0007669"/>
    <property type="project" value="UniProtKB-SubCell"/>
</dbReference>
<dbReference type="InterPro" id="IPR036429">
    <property type="entry name" value="SpoA-like_sf"/>
</dbReference>
<evidence type="ECO:0000256" key="1">
    <source>
        <dbReference type="ARBA" id="ARBA00004117"/>
    </source>
</evidence>
<evidence type="ECO:0000259" key="11">
    <source>
        <dbReference type="Pfam" id="PF01052"/>
    </source>
</evidence>
<dbReference type="PIRSF" id="PIRSF002888">
    <property type="entry name" value="FliM"/>
    <property type="match status" value="1"/>
</dbReference>
<keyword evidence="12" id="KW-0282">Flagellum</keyword>
<evidence type="ECO:0000256" key="4">
    <source>
        <dbReference type="ARBA" id="ARBA00021898"/>
    </source>
</evidence>
<accession>A0A1F5YYN4</accession>
<keyword evidence="12" id="KW-0969">Cilium</keyword>
<reference evidence="12 13" key="1">
    <citation type="journal article" date="2016" name="Nat. Commun.">
        <title>Thousands of microbial genomes shed light on interconnected biogeochemical processes in an aquifer system.</title>
        <authorList>
            <person name="Anantharaman K."/>
            <person name="Brown C.T."/>
            <person name="Hug L.A."/>
            <person name="Sharon I."/>
            <person name="Castelle C.J."/>
            <person name="Probst A.J."/>
            <person name="Thomas B.C."/>
            <person name="Singh A."/>
            <person name="Wilkins M.J."/>
            <person name="Karaoz U."/>
            <person name="Brodie E.L."/>
            <person name="Williams K.H."/>
            <person name="Hubbard S.S."/>
            <person name="Banfield J.F."/>
        </authorList>
    </citation>
    <scope>NUCLEOTIDE SEQUENCE [LARGE SCALE GENOMIC DNA]</scope>
</reference>
<dbReference type="Pfam" id="PF01052">
    <property type="entry name" value="FliMN_C"/>
    <property type="match status" value="1"/>
</dbReference>
<evidence type="ECO:0000256" key="6">
    <source>
        <dbReference type="ARBA" id="ARBA00022500"/>
    </source>
</evidence>
<comment type="similarity">
    <text evidence="3">Belongs to the FliM family.</text>
</comment>
<dbReference type="Proteomes" id="UP000179129">
    <property type="component" value="Unassembled WGS sequence"/>
</dbReference>
<evidence type="ECO:0000256" key="5">
    <source>
        <dbReference type="ARBA" id="ARBA00022475"/>
    </source>
</evidence>
<sequence length="335" mass="37528">MSKILSQDEIDALLSGEGIGAGGGGPAAETAEEDQKEKLVSLYDFKHPNRVSKDQLRTIQTIHESFARGFATHLSTRLRSLVDIDLTSVDQLTYSEFIMSMADPSAVYIFNIKELEGDAILEISPQLVLYIIDRSFGGEGGVIQEAREITIIEQNVMKKIVDNALEQLVRAWQNITPLTLELKDFETNPQLIQISPPGETAIMISFEVKISDFSSLLNLCFPYFVLEDVMPKLSAQHQIAHNQKKRSHHDEGIVRHKIRRADVPVSVNLGTTELTLRDILNLEPGDIVRLDNRLDQMLEVQIGETAKFRAKPGTYRNHKAVQIVSEIKEGAIQNE</sequence>
<dbReference type="SUPFAM" id="SSF103039">
    <property type="entry name" value="CheC-like"/>
    <property type="match status" value="1"/>
</dbReference>
<evidence type="ECO:0000256" key="2">
    <source>
        <dbReference type="ARBA" id="ARBA00004202"/>
    </source>
</evidence>
<keyword evidence="8" id="KW-0472">Membrane</keyword>
<keyword evidence="12" id="KW-0966">Cell projection</keyword>
<keyword evidence="7" id="KW-0283">Flagellar rotation</keyword>
<organism evidence="12 13">
    <name type="scientific">Candidatus Glassbacteria bacterium RIFCSPLOWO2_12_FULL_58_11</name>
    <dbReference type="NCBI Taxonomy" id="1817867"/>
    <lineage>
        <taxon>Bacteria</taxon>
        <taxon>Candidatus Glassiibacteriota</taxon>
    </lineage>
</organism>
<dbReference type="GO" id="GO:0071978">
    <property type="term" value="P:bacterial-type flagellum-dependent swarming motility"/>
    <property type="evidence" value="ECO:0007669"/>
    <property type="project" value="TreeGrafter"/>
</dbReference>
<dbReference type="InterPro" id="IPR001543">
    <property type="entry name" value="FliN-like_C"/>
</dbReference>
<comment type="subcellular location">
    <subcellularLocation>
        <location evidence="1">Bacterial flagellum basal body</location>
    </subcellularLocation>
    <subcellularLocation>
        <location evidence="2">Cell membrane</location>
        <topology evidence="2">Peripheral membrane protein</topology>
    </subcellularLocation>
</comment>
<evidence type="ECO:0000256" key="10">
    <source>
        <dbReference type="NCBIfam" id="TIGR01397"/>
    </source>
</evidence>
<dbReference type="PANTHER" id="PTHR30034">
    <property type="entry name" value="FLAGELLAR MOTOR SWITCH PROTEIN FLIM"/>
    <property type="match status" value="1"/>
</dbReference>
<proteinExistence type="inferred from homology"/>
<dbReference type="InterPro" id="IPR028976">
    <property type="entry name" value="CheC-like_sf"/>
</dbReference>
<dbReference type="PRINTS" id="PR00955">
    <property type="entry name" value="FLGMOTORFLIM"/>
</dbReference>
<dbReference type="AlphaFoldDB" id="A0A1F5YYN4"/>
<feature type="domain" description="Flagellar motor switch protein FliN-like C-terminal" evidence="11">
    <location>
        <begin position="257"/>
        <end position="327"/>
    </location>
</feature>
<dbReference type="Gene3D" id="2.30.330.10">
    <property type="entry name" value="SpoA-like"/>
    <property type="match status" value="1"/>
</dbReference>
<dbReference type="GO" id="GO:0003774">
    <property type="term" value="F:cytoskeletal motor activity"/>
    <property type="evidence" value="ECO:0007669"/>
    <property type="project" value="InterPro"/>
</dbReference>
<evidence type="ECO:0000256" key="8">
    <source>
        <dbReference type="ARBA" id="ARBA00023136"/>
    </source>
</evidence>
<dbReference type="Gene3D" id="3.40.1550.10">
    <property type="entry name" value="CheC-like"/>
    <property type="match status" value="1"/>
</dbReference>
<dbReference type="InterPro" id="IPR001689">
    <property type="entry name" value="Flag_FliM"/>
</dbReference>
<dbReference type="CDD" id="cd17908">
    <property type="entry name" value="FliM"/>
    <property type="match status" value="1"/>
</dbReference>
<dbReference type="NCBIfam" id="TIGR01397">
    <property type="entry name" value="fliM_switch"/>
    <property type="match status" value="1"/>
</dbReference>
<evidence type="ECO:0000256" key="7">
    <source>
        <dbReference type="ARBA" id="ARBA00022779"/>
    </source>
</evidence>
<evidence type="ECO:0000313" key="13">
    <source>
        <dbReference type="Proteomes" id="UP000179129"/>
    </source>
</evidence>
<keyword evidence="6" id="KW-0145">Chemotaxis</keyword>
<dbReference type="SUPFAM" id="SSF101801">
    <property type="entry name" value="Surface presentation of antigens (SPOA)"/>
    <property type="match status" value="1"/>
</dbReference>
<dbReference type="STRING" id="1817867.A3F83_17155"/>
<gene>
    <name evidence="12" type="ORF">A3F83_17155</name>
</gene>
<evidence type="ECO:0000256" key="9">
    <source>
        <dbReference type="ARBA" id="ARBA00023143"/>
    </source>
</evidence>
<comment type="caution">
    <text evidence="12">The sequence shown here is derived from an EMBL/GenBank/DDBJ whole genome shotgun (WGS) entry which is preliminary data.</text>
</comment>
<dbReference type="GO" id="GO:0050918">
    <property type="term" value="P:positive chemotaxis"/>
    <property type="evidence" value="ECO:0007669"/>
    <property type="project" value="TreeGrafter"/>
</dbReference>
<keyword evidence="9" id="KW-0975">Bacterial flagellum</keyword>
<dbReference type="EMBL" id="MFIX01000065">
    <property type="protein sequence ID" value="OGG05310.1"/>
    <property type="molecule type" value="Genomic_DNA"/>
</dbReference>
<evidence type="ECO:0000256" key="3">
    <source>
        <dbReference type="ARBA" id="ARBA00011049"/>
    </source>
</evidence>
<name>A0A1F5YYN4_9BACT</name>
<keyword evidence="5" id="KW-1003">Cell membrane</keyword>